<evidence type="ECO:0000313" key="3">
    <source>
        <dbReference type="Proteomes" id="UP000282311"/>
    </source>
</evidence>
<proteinExistence type="predicted"/>
<dbReference type="AlphaFoldDB" id="A0A3B0BHL4"/>
<sequence length="332" mass="37076">MNSVGLYPLVQNETIKIWKKKRFLVILLILAALIPMFTYAQMKVAQNSKKQFGTQDWRLETQQQINDYTNRLASNRVPEEWKKVMRVQVKVLQYYLDKNVDPKAPNGVTFTKTFMANAISLFIPLMVMVLASDLVSSEHSTGTIKLLLTRPVQRWKVLASKYIALLLYISLTVLATMALAYLISGLVFGYGGWTLPTFTGYQIVGSEIDMSNVHPVPGWLYVLMELGLVWFAALIVGFMSLMVSVLVRSTAAGMGIMLAVVISGSILTNMVSSWETAKYLFMVNLTLTDYLAGRLPPIEGMDLGFSMTVLAVWGIASLVVSFAVFTRKDVLN</sequence>
<feature type="transmembrane region" description="Helical" evidence="1">
    <location>
        <begin position="303"/>
        <end position="325"/>
    </location>
</feature>
<feature type="transmembrane region" description="Helical" evidence="1">
    <location>
        <begin position="23"/>
        <end position="42"/>
    </location>
</feature>
<organism evidence="2 3">
    <name type="scientific">Paenibacillus ginsengarvi</name>
    <dbReference type="NCBI Taxonomy" id="400777"/>
    <lineage>
        <taxon>Bacteria</taxon>
        <taxon>Bacillati</taxon>
        <taxon>Bacillota</taxon>
        <taxon>Bacilli</taxon>
        <taxon>Bacillales</taxon>
        <taxon>Paenibacillaceae</taxon>
        <taxon>Paenibacillus</taxon>
    </lineage>
</organism>
<keyword evidence="1" id="KW-1133">Transmembrane helix</keyword>
<dbReference type="PANTHER" id="PTHR37305:SF2">
    <property type="entry name" value="BACITRACIN TRANSPORT PERMEASE PROTEIN BCRB"/>
    <property type="match status" value="1"/>
</dbReference>
<dbReference type="Proteomes" id="UP000282311">
    <property type="component" value="Unassembled WGS sequence"/>
</dbReference>
<evidence type="ECO:0000313" key="2">
    <source>
        <dbReference type="EMBL" id="RKN72390.1"/>
    </source>
</evidence>
<evidence type="ECO:0000256" key="1">
    <source>
        <dbReference type="SAM" id="Phobius"/>
    </source>
</evidence>
<dbReference type="GO" id="GO:0140359">
    <property type="term" value="F:ABC-type transporter activity"/>
    <property type="evidence" value="ECO:0007669"/>
    <property type="project" value="InterPro"/>
</dbReference>
<keyword evidence="3" id="KW-1185">Reference proteome</keyword>
<dbReference type="PANTHER" id="PTHR37305">
    <property type="entry name" value="INTEGRAL MEMBRANE PROTEIN-RELATED"/>
    <property type="match status" value="1"/>
</dbReference>
<accession>A0A3B0BHL4</accession>
<feature type="transmembrane region" description="Helical" evidence="1">
    <location>
        <begin position="254"/>
        <end position="274"/>
    </location>
</feature>
<feature type="transmembrane region" description="Helical" evidence="1">
    <location>
        <begin position="114"/>
        <end position="135"/>
    </location>
</feature>
<dbReference type="RefSeq" id="WP_120750639.1">
    <property type="nucleotide sequence ID" value="NZ_RBAH01000027.1"/>
</dbReference>
<name>A0A3B0BHL4_9BACL</name>
<keyword evidence="1" id="KW-0812">Transmembrane</keyword>
<dbReference type="Pfam" id="PF12679">
    <property type="entry name" value="ABC2_membrane_2"/>
    <property type="match status" value="1"/>
</dbReference>
<dbReference type="GO" id="GO:0005886">
    <property type="term" value="C:plasma membrane"/>
    <property type="evidence" value="ECO:0007669"/>
    <property type="project" value="UniProtKB-SubCell"/>
</dbReference>
<reference evidence="2 3" key="1">
    <citation type="journal article" date="2007" name="Int. J. Syst. Evol. Microbiol.">
        <title>Paenibacillus ginsengarvi sp. nov., isolated from soil from ginseng cultivation.</title>
        <authorList>
            <person name="Yoon M.H."/>
            <person name="Ten L.N."/>
            <person name="Im W.T."/>
        </authorList>
    </citation>
    <scope>NUCLEOTIDE SEQUENCE [LARGE SCALE GENOMIC DNA]</scope>
    <source>
        <strain evidence="2 3">KCTC 13059</strain>
    </source>
</reference>
<dbReference type="EMBL" id="RBAH01000027">
    <property type="protein sequence ID" value="RKN72390.1"/>
    <property type="molecule type" value="Genomic_DNA"/>
</dbReference>
<keyword evidence="1" id="KW-0472">Membrane</keyword>
<protein>
    <submittedName>
        <fullName evidence="2">ABC transporter permease</fullName>
    </submittedName>
</protein>
<feature type="transmembrane region" description="Helical" evidence="1">
    <location>
        <begin position="219"/>
        <end position="247"/>
    </location>
</feature>
<gene>
    <name evidence="2" type="ORF">D7M11_28335</name>
</gene>
<feature type="transmembrane region" description="Helical" evidence="1">
    <location>
        <begin position="162"/>
        <end position="183"/>
    </location>
</feature>
<comment type="caution">
    <text evidence="2">The sequence shown here is derived from an EMBL/GenBank/DDBJ whole genome shotgun (WGS) entry which is preliminary data.</text>
</comment>
<dbReference type="OrthoDB" id="8613028at2"/>